<feature type="chain" id="PRO_5046844662" evidence="1">
    <location>
        <begin position="18"/>
        <end position="149"/>
    </location>
</feature>
<name>A0ABM3N7F6_GALME</name>
<dbReference type="Proteomes" id="UP001652740">
    <property type="component" value="Unplaced"/>
</dbReference>
<evidence type="ECO:0000313" key="2">
    <source>
        <dbReference type="Proteomes" id="UP001652740"/>
    </source>
</evidence>
<feature type="signal peptide" evidence="1">
    <location>
        <begin position="1"/>
        <end position="17"/>
    </location>
</feature>
<protein>
    <submittedName>
        <fullName evidence="3">Uncharacterized protein LOC128202618</fullName>
    </submittedName>
</protein>
<evidence type="ECO:0000313" key="3">
    <source>
        <dbReference type="RefSeq" id="XP_052759509.1"/>
    </source>
</evidence>
<gene>
    <name evidence="3" type="primary">LOC128202618</name>
</gene>
<sequence>MYLIVLILVCIVLSSNAVRLHKIFQFIDGFKSEYNLSGWLHIGNEYSVFIKVPNPHDKYITYELYESKYVHDLGSYKPKMLAVSKIPVEYLKEQLKMYRKELYKAKYVDSNTVPGTQLKTLRDWQIDQALENSGGKSFGNIVPVLRTVL</sequence>
<accession>A0ABM3N7F6</accession>
<keyword evidence="1" id="KW-0732">Signal</keyword>
<keyword evidence="2" id="KW-1185">Reference proteome</keyword>
<reference evidence="3" key="1">
    <citation type="submission" date="2025-08" db="UniProtKB">
        <authorList>
            <consortium name="RefSeq"/>
        </authorList>
    </citation>
    <scope>IDENTIFICATION</scope>
    <source>
        <tissue evidence="3">Whole larvae</tissue>
    </source>
</reference>
<proteinExistence type="predicted"/>
<organism evidence="2 3">
    <name type="scientific">Galleria mellonella</name>
    <name type="common">Greater wax moth</name>
    <dbReference type="NCBI Taxonomy" id="7137"/>
    <lineage>
        <taxon>Eukaryota</taxon>
        <taxon>Metazoa</taxon>
        <taxon>Ecdysozoa</taxon>
        <taxon>Arthropoda</taxon>
        <taxon>Hexapoda</taxon>
        <taxon>Insecta</taxon>
        <taxon>Pterygota</taxon>
        <taxon>Neoptera</taxon>
        <taxon>Endopterygota</taxon>
        <taxon>Lepidoptera</taxon>
        <taxon>Glossata</taxon>
        <taxon>Ditrysia</taxon>
        <taxon>Pyraloidea</taxon>
        <taxon>Pyralidae</taxon>
        <taxon>Galleriinae</taxon>
        <taxon>Galleria</taxon>
    </lineage>
</organism>
<evidence type="ECO:0000256" key="1">
    <source>
        <dbReference type="SAM" id="SignalP"/>
    </source>
</evidence>
<dbReference type="GeneID" id="128202618"/>
<dbReference type="RefSeq" id="XP_052759509.1">
    <property type="nucleotide sequence ID" value="XM_052903549.1"/>
</dbReference>